<dbReference type="InterPro" id="IPR008979">
    <property type="entry name" value="Galactose-bd-like_sf"/>
</dbReference>
<feature type="chain" id="PRO_5008116036" evidence="2">
    <location>
        <begin position="25"/>
        <end position="984"/>
    </location>
</feature>
<organism evidence="4">
    <name type="scientific">Paracentrotus lividus</name>
    <name type="common">Common sea urchin</name>
    <dbReference type="NCBI Taxonomy" id="7656"/>
    <lineage>
        <taxon>Eukaryota</taxon>
        <taxon>Metazoa</taxon>
        <taxon>Echinodermata</taxon>
        <taxon>Eleutherozoa</taxon>
        <taxon>Echinozoa</taxon>
        <taxon>Echinoidea</taxon>
        <taxon>Euechinoidea</taxon>
        <taxon>Echinacea</taxon>
        <taxon>Camarodonta</taxon>
        <taxon>Echinidea</taxon>
        <taxon>Echinidae</taxon>
        <taxon>Paracentrotus</taxon>
    </lineage>
</organism>
<dbReference type="FunFam" id="2.60.120.260:FF:000016">
    <property type="entry name" value="Contactin-associated protein-like 4 isoform 1"/>
    <property type="match status" value="4"/>
</dbReference>
<sequence precursor="true">MAISHNALMVVLIVKMMIATSLQAQLGMEDGRLTDVQITASSCFDGNHCTDRARLNQPLGNGKTGAWSARTNDQDQYIQVDLRQLHEVSGVMTQGRNGYSQWVTSFRVLSSLDGLTFTPIPNAMMAGSDIFNGNSDRDTIVTNDFSANIVSRFIRFEPVTWANHISMRFEVLGSIASKVEGPQKALGMKFRQIPDNAITASTEYDANHGAERSRLDTAAGAGKTGAWSARTNDVNQWLQVDLNSFYIITGVITQGRQDANQWVTGFRVESSDDGVTFNPILDCSGNQQVFTGNADRNTKVTTEFARPITGRFLRIRPSSWNGHISMRLEILGKGAVAGQRFEPLKLGMEDGRIADSQLSSSTCYDVNHCVDRARLNQVAGGGRTGAWSAQVNDHSQWIEVDLLTDFMFSGVVIQGRSDTNQWVTGYSLQYRPDGQTTLIDIVDENGAAQIFSGSSDRDSLVISMLPLPVTARYVRIHPETWSGHISMRFELLGDGPINVVSTPGKLGIEDGRIAASSLSASSCYDGNHCVDRSRLNQPRASPFTGAWSARTNDLDQWIQVDLRQAFEVTGIITQGRNSWPNGQWVQSYQMSYSIDGKDWILVKGCLAETQIFPGNFDADSLVENAISPPVTARFFRLHPVHWNNHISLRWELIGMGPTTLAGSSRKLGLEDYRIPDSAITASTQYDANHGPQRARLNLPLSGALKGAWSALTLDHSQWLQVDLQGNYRVTGIITQGRASADQWVTMYKVAYSRNGEDFTTISSPSTPLQDKVFVGNGDRSTQVTNYFAPPFTARFVRVLPDEWHGHISMRIEILGAGPVANMLSDAVPLGLESTVIQDSSLTASSEWDPDHGAKRARLNLARVGILRGAWSAQTNNVNQWIQVDLLSPYRIFAVATQGRQDLNQWVTSYKIACSSDGATFDTVQGICTNAAADRIFTANTDRNTIVTNSLPVPQVCRFVRLLPATWNSHISLRMELYGEGPLTE</sequence>
<dbReference type="EMBL" id="KT381970">
    <property type="protein sequence ID" value="ALY05411.1"/>
    <property type="molecule type" value="Genomic_DNA"/>
</dbReference>
<protein>
    <submittedName>
        <fullName evidence="4">Nectin variant 2</fullName>
    </submittedName>
</protein>
<dbReference type="PANTHER" id="PTHR24543">
    <property type="entry name" value="MULTICOPPER OXIDASE-RELATED"/>
    <property type="match status" value="1"/>
</dbReference>
<keyword evidence="1" id="KW-1015">Disulfide bond</keyword>
<dbReference type="PROSITE" id="PS50022">
    <property type="entry name" value="FA58C_3"/>
    <property type="match status" value="6"/>
</dbReference>
<evidence type="ECO:0000313" key="4">
    <source>
        <dbReference type="EMBL" id="ALY05411.1"/>
    </source>
</evidence>
<dbReference type="PANTHER" id="PTHR24543:SF325">
    <property type="entry name" value="F5_8 TYPE C DOMAIN-CONTAINING PROTEIN"/>
    <property type="match status" value="1"/>
</dbReference>
<feature type="domain" description="F5/8 type C" evidence="3">
    <location>
        <begin position="341"/>
        <end position="494"/>
    </location>
</feature>
<dbReference type="Gene3D" id="2.60.120.260">
    <property type="entry name" value="Galactose-binding domain-like"/>
    <property type="match status" value="6"/>
</dbReference>
<accession>A0A182BBB6</accession>
<name>A0A182BBB6_PARLI</name>
<dbReference type="FunFam" id="2.60.120.260:FF:000002">
    <property type="entry name" value="Coagulation factor VIII"/>
    <property type="match status" value="2"/>
</dbReference>
<evidence type="ECO:0000259" key="3">
    <source>
        <dbReference type="PROSITE" id="PS50022"/>
    </source>
</evidence>
<feature type="domain" description="F5/8 type C" evidence="3">
    <location>
        <begin position="181"/>
        <end position="333"/>
    </location>
</feature>
<keyword evidence="2" id="KW-0732">Signal</keyword>
<dbReference type="InterPro" id="IPR000421">
    <property type="entry name" value="FA58C"/>
</dbReference>
<dbReference type="SMART" id="SM00231">
    <property type="entry name" value="FA58C"/>
    <property type="match status" value="6"/>
</dbReference>
<feature type="domain" description="F5/8 type C" evidence="3">
    <location>
        <begin position="500"/>
        <end position="655"/>
    </location>
</feature>
<proteinExistence type="evidence at transcript level"/>
<evidence type="ECO:0000256" key="1">
    <source>
        <dbReference type="ARBA" id="ARBA00023157"/>
    </source>
</evidence>
<dbReference type="PROSITE" id="PS01285">
    <property type="entry name" value="FA58C_1"/>
    <property type="match status" value="6"/>
</dbReference>
<dbReference type="CDD" id="cd00057">
    <property type="entry name" value="FA58C"/>
    <property type="match status" value="6"/>
</dbReference>
<feature type="domain" description="F5/8 type C" evidence="3">
    <location>
        <begin position="662"/>
        <end position="816"/>
    </location>
</feature>
<dbReference type="EMBL" id="KT351732">
    <property type="protein sequence ID" value="ALY05410.1"/>
    <property type="molecule type" value="mRNA"/>
</dbReference>
<feature type="domain" description="F5/8 type C" evidence="3">
    <location>
        <begin position="21"/>
        <end position="174"/>
    </location>
</feature>
<evidence type="ECO:0000256" key="2">
    <source>
        <dbReference type="SAM" id="SignalP"/>
    </source>
</evidence>
<reference evidence="4" key="1">
    <citation type="journal article" date="2016" name="Mar. Biotechnol.">
        <title>Cloning, Characterization, and Expression Levels of the Nectin Gene from the Tube Feet of the Sea Urchin Paracentrotus Lividus.</title>
        <authorList>
            <person name="Toubarro D."/>
            <person name="Gouveia A."/>
            <person name="Ribeiro R.M."/>
            <person name="Simoes N."/>
            <person name="da Costa G."/>
            <person name="Cordeiro C."/>
            <person name="Santos R."/>
        </authorList>
    </citation>
    <scope>NUCLEOTIDE SEQUENCE</scope>
</reference>
<dbReference type="Pfam" id="PF00754">
    <property type="entry name" value="F5_F8_type_C"/>
    <property type="match status" value="6"/>
</dbReference>
<feature type="domain" description="F5/8 type C" evidence="3">
    <location>
        <begin position="824"/>
        <end position="979"/>
    </location>
</feature>
<dbReference type="SUPFAM" id="SSF49785">
    <property type="entry name" value="Galactose-binding domain-like"/>
    <property type="match status" value="6"/>
</dbReference>
<feature type="signal peptide" evidence="2">
    <location>
        <begin position="1"/>
        <end position="24"/>
    </location>
</feature>
<gene>
    <name evidence="4" type="primary">nec2</name>
</gene>
<dbReference type="AlphaFoldDB" id="A0A182BBB6"/>